<sequence length="97" mass="11315">MKVIAVQRGLDYIKNQLNQLGYKAVFYDEANYPIDALIYLEENNDNTLLNINKYLSQQYTMLTPAYNYSGAILINAKDKDIDEIVQIIERRVYSPLF</sequence>
<dbReference type="AlphaFoldDB" id="A0A1I5X128"/>
<name>A0A1I5X128_9FIRM</name>
<proteinExistence type="predicted"/>
<dbReference type="Pfam" id="PF03698">
    <property type="entry name" value="UPF0180"/>
    <property type="match status" value="1"/>
</dbReference>
<gene>
    <name evidence="1" type="ORF">SAMN05444406_12113</name>
</gene>
<dbReference type="EMBL" id="FOXR01000021">
    <property type="protein sequence ID" value="SFQ25703.1"/>
    <property type="molecule type" value="Genomic_DNA"/>
</dbReference>
<keyword evidence="2" id="KW-1185">Reference proteome</keyword>
<accession>A0A1I5X128</accession>
<evidence type="ECO:0000313" key="2">
    <source>
        <dbReference type="Proteomes" id="UP000198577"/>
    </source>
</evidence>
<dbReference type="STRING" id="937334.SAMN05444406_12113"/>
<dbReference type="Proteomes" id="UP000198577">
    <property type="component" value="Unassembled WGS sequence"/>
</dbReference>
<protein>
    <submittedName>
        <fullName evidence="1">Uncharacterized protein family (UPF0180)</fullName>
    </submittedName>
</protein>
<organism evidence="1 2">
    <name type="scientific">Caldicoprobacter faecalis</name>
    <dbReference type="NCBI Taxonomy" id="937334"/>
    <lineage>
        <taxon>Bacteria</taxon>
        <taxon>Bacillati</taxon>
        <taxon>Bacillota</taxon>
        <taxon>Clostridia</taxon>
        <taxon>Caldicoprobacterales</taxon>
        <taxon>Caldicoprobacteraceae</taxon>
        <taxon>Caldicoprobacter</taxon>
    </lineage>
</organism>
<dbReference type="InterPro" id="IPR005370">
    <property type="entry name" value="UPF0180"/>
</dbReference>
<reference evidence="1 2" key="1">
    <citation type="submission" date="2016-10" db="EMBL/GenBank/DDBJ databases">
        <authorList>
            <person name="de Groot N.N."/>
        </authorList>
    </citation>
    <scope>NUCLEOTIDE SEQUENCE [LARGE SCALE GENOMIC DNA]</scope>
    <source>
        <strain evidence="1 2">DSM 20678</strain>
    </source>
</reference>
<dbReference type="RefSeq" id="WP_025748755.1">
    <property type="nucleotide sequence ID" value="NZ_FOXR01000021.1"/>
</dbReference>
<evidence type="ECO:0000313" key="1">
    <source>
        <dbReference type="EMBL" id="SFQ25703.1"/>
    </source>
</evidence>